<feature type="transmembrane region" description="Helical" evidence="5">
    <location>
        <begin position="85"/>
        <end position="104"/>
    </location>
</feature>
<dbReference type="PANTHER" id="PTHR23507:SF1">
    <property type="entry name" value="FI18259P1-RELATED"/>
    <property type="match status" value="1"/>
</dbReference>
<feature type="transmembrane region" description="Helical" evidence="5">
    <location>
        <begin position="328"/>
        <end position="348"/>
    </location>
</feature>
<evidence type="ECO:0000256" key="5">
    <source>
        <dbReference type="SAM" id="Phobius"/>
    </source>
</evidence>
<dbReference type="EMBL" id="JAPWDV010000002">
    <property type="protein sequence ID" value="KAJ6219800.1"/>
    <property type="molecule type" value="Genomic_DNA"/>
</dbReference>
<gene>
    <name evidence="6" type="ORF">RDWZM_005612</name>
</gene>
<dbReference type="AlphaFoldDB" id="A0A9Q0M9U3"/>
<dbReference type="PANTHER" id="PTHR23507">
    <property type="entry name" value="ZGC:174356"/>
    <property type="match status" value="1"/>
</dbReference>
<feature type="transmembrane region" description="Helical" evidence="5">
    <location>
        <begin position="188"/>
        <end position="207"/>
    </location>
</feature>
<feature type="transmembrane region" description="Helical" evidence="5">
    <location>
        <begin position="111"/>
        <end position="134"/>
    </location>
</feature>
<accession>A0A9Q0M9U3</accession>
<dbReference type="SUPFAM" id="SSF103473">
    <property type="entry name" value="MFS general substrate transporter"/>
    <property type="match status" value="1"/>
</dbReference>
<feature type="transmembrane region" description="Helical" evidence="5">
    <location>
        <begin position="458"/>
        <end position="479"/>
    </location>
</feature>
<dbReference type="Pfam" id="PF07690">
    <property type="entry name" value="MFS_1"/>
    <property type="match status" value="1"/>
</dbReference>
<comment type="subcellular location">
    <subcellularLocation>
        <location evidence="1">Membrane</location>
        <topology evidence="1">Multi-pass membrane protein</topology>
    </subcellularLocation>
</comment>
<dbReference type="GO" id="GO:0022857">
    <property type="term" value="F:transmembrane transporter activity"/>
    <property type="evidence" value="ECO:0007669"/>
    <property type="project" value="InterPro"/>
</dbReference>
<feature type="transmembrane region" description="Helical" evidence="5">
    <location>
        <begin position="418"/>
        <end position="438"/>
    </location>
</feature>
<dbReference type="InterPro" id="IPR011701">
    <property type="entry name" value="MFS"/>
</dbReference>
<protein>
    <recommendedName>
        <fullName evidence="8">Proton-coupled folate transporter</fullName>
    </recommendedName>
</protein>
<dbReference type="Gene3D" id="1.20.1250.20">
    <property type="entry name" value="MFS general substrate transporter like domains"/>
    <property type="match status" value="1"/>
</dbReference>
<feature type="transmembrane region" description="Helical" evidence="5">
    <location>
        <begin position="12"/>
        <end position="30"/>
    </location>
</feature>
<dbReference type="Proteomes" id="UP001142055">
    <property type="component" value="Chromosome 2"/>
</dbReference>
<dbReference type="InterPro" id="IPR036259">
    <property type="entry name" value="MFS_trans_sf"/>
</dbReference>
<keyword evidence="3 5" id="KW-1133">Transmembrane helix</keyword>
<name>A0A9Q0M9U3_BLOTA</name>
<keyword evidence="7" id="KW-1185">Reference proteome</keyword>
<evidence type="ECO:0000256" key="4">
    <source>
        <dbReference type="ARBA" id="ARBA00023136"/>
    </source>
</evidence>
<reference evidence="6" key="1">
    <citation type="submission" date="2022-12" db="EMBL/GenBank/DDBJ databases">
        <title>Genome assemblies of Blomia tropicalis.</title>
        <authorList>
            <person name="Cui Y."/>
        </authorList>
    </citation>
    <scope>NUCLEOTIDE SEQUENCE</scope>
    <source>
        <tissue evidence="6">Adult mites</tissue>
    </source>
</reference>
<feature type="transmembrane region" description="Helical" evidence="5">
    <location>
        <begin position="360"/>
        <end position="379"/>
    </location>
</feature>
<evidence type="ECO:0000256" key="3">
    <source>
        <dbReference type="ARBA" id="ARBA00022989"/>
    </source>
</evidence>
<dbReference type="GO" id="GO:0016020">
    <property type="term" value="C:membrane"/>
    <property type="evidence" value="ECO:0007669"/>
    <property type="project" value="UniProtKB-SubCell"/>
</dbReference>
<feature type="transmembrane region" description="Helical" evidence="5">
    <location>
        <begin position="283"/>
        <end position="308"/>
    </location>
</feature>
<proteinExistence type="predicted"/>
<feature type="transmembrane region" description="Helical" evidence="5">
    <location>
        <begin position="219"/>
        <end position="239"/>
    </location>
</feature>
<sequence>MSIRAYLSRVTIEPVVLFYVFAIFAEYAVIEDLLYVSECFNHKNLTSNDELHVCIENKKHKGGHSNGTDDIWNEISASTNKALQLYNGILYATSILSSFVAAAYADRRSKLVPILVPIVGSAIVQSIILISLSIETSDGIALIFSHTFVIFICCFVSGITGGTSTLLSNCFAYVAEKCTPEQRTSRITIVEACLFGGGFFGFTYAGAILRNHPNSLLRYYYNFGIFLLIHVVLGIYIVLRHSLFVRPIPLDSSNENACQTCITLLTSVLRTIFRKRPHRYQRYLVLLILFAFTLISFWNVAITTMLFIYTRNHPLDWESWMYSYYSSAKFALCGIFLCLLPVGQYALGRWSNLPPVKDTMIIYFGLLSRGLSIILIGLATNSILMIAALVAIILAEYPIPAIRSLISKIIEKDEKTQMFVFMAMIQSICFFVGGIVFPEIYNAVFDKLKGNSEMLGPFNGPGLIFIAMGVLQFIAMAIFM</sequence>
<dbReference type="OMA" id="GMEIPLF"/>
<feature type="transmembrane region" description="Helical" evidence="5">
    <location>
        <begin position="140"/>
        <end position="167"/>
    </location>
</feature>
<evidence type="ECO:0000256" key="2">
    <source>
        <dbReference type="ARBA" id="ARBA00022692"/>
    </source>
</evidence>
<evidence type="ECO:0000256" key="1">
    <source>
        <dbReference type="ARBA" id="ARBA00004141"/>
    </source>
</evidence>
<feature type="transmembrane region" description="Helical" evidence="5">
    <location>
        <begin position="385"/>
        <end position="406"/>
    </location>
</feature>
<evidence type="ECO:0000313" key="7">
    <source>
        <dbReference type="Proteomes" id="UP001142055"/>
    </source>
</evidence>
<evidence type="ECO:0008006" key="8">
    <source>
        <dbReference type="Google" id="ProtNLM"/>
    </source>
</evidence>
<comment type="caution">
    <text evidence="6">The sequence shown here is derived from an EMBL/GenBank/DDBJ whole genome shotgun (WGS) entry which is preliminary data.</text>
</comment>
<evidence type="ECO:0000313" key="6">
    <source>
        <dbReference type="EMBL" id="KAJ6219800.1"/>
    </source>
</evidence>
<organism evidence="6 7">
    <name type="scientific">Blomia tropicalis</name>
    <name type="common">Mite</name>
    <dbReference type="NCBI Taxonomy" id="40697"/>
    <lineage>
        <taxon>Eukaryota</taxon>
        <taxon>Metazoa</taxon>
        <taxon>Ecdysozoa</taxon>
        <taxon>Arthropoda</taxon>
        <taxon>Chelicerata</taxon>
        <taxon>Arachnida</taxon>
        <taxon>Acari</taxon>
        <taxon>Acariformes</taxon>
        <taxon>Sarcoptiformes</taxon>
        <taxon>Astigmata</taxon>
        <taxon>Glycyphagoidea</taxon>
        <taxon>Echimyopodidae</taxon>
        <taxon>Blomia</taxon>
    </lineage>
</organism>
<keyword evidence="4 5" id="KW-0472">Membrane</keyword>
<keyword evidence="2 5" id="KW-0812">Transmembrane</keyword>